<feature type="domain" description="ABC-2 type transporter transmembrane" evidence="7">
    <location>
        <begin position="12"/>
        <end position="249"/>
    </location>
</feature>
<feature type="transmembrane region" description="Helical" evidence="6">
    <location>
        <begin position="236"/>
        <end position="255"/>
    </location>
</feature>
<evidence type="ECO:0000256" key="4">
    <source>
        <dbReference type="ARBA" id="ARBA00022989"/>
    </source>
</evidence>
<keyword evidence="3 6" id="KW-0812">Transmembrane</keyword>
<dbReference type="GO" id="GO:0140359">
    <property type="term" value="F:ABC-type transporter activity"/>
    <property type="evidence" value="ECO:0007669"/>
    <property type="project" value="InterPro"/>
</dbReference>
<evidence type="ECO:0000256" key="3">
    <source>
        <dbReference type="ARBA" id="ARBA00022692"/>
    </source>
</evidence>
<reference evidence="8" key="1">
    <citation type="journal article" date="2014" name="Front. Microbiol.">
        <title>High frequency of phylogenetically diverse reductive dehalogenase-homologous genes in deep subseafloor sedimentary metagenomes.</title>
        <authorList>
            <person name="Kawai M."/>
            <person name="Futagami T."/>
            <person name="Toyoda A."/>
            <person name="Takaki Y."/>
            <person name="Nishi S."/>
            <person name="Hori S."/>
            <person name="Arai W."/>
            <person name="Tsubouchi T."/>
            <person name="Morono Y."/>
            <person name="Uchiyama I."/>
            <person name="Ito T."/>
            <person name="Fujiyama A."/>
            <person name="Inagaki F."/>
            <person name="Takami H."/>
        </authorList>
    </citation>
    <scope>NUCLEOTIDE SEQUENCE</scope>
    <source>
        <strain evidence="8">Expedition CK06-06</strain>
    </source>
</reference>
<feature type="non-terminal residue" evidence="8">
    <location>
        <position position="258"/>
    </location>
</feature>
<evidence type="ECO:0000313" key="8">
    <source>
        <dbReference type="EMBL" id="GAH69267.1"/>
    </source>
</evidence>
<gene>
    <name evidence="8" type="ORF">S03H2_52841</name>
</gene>
<keyword evidence="5 6" id="KW-0472">Membrane</keyword>
<dbReference type="Pfam" id="PF12698">
    <property type="entry name" value="ABC2_membrane_3"/>
    <property type="match status" value="1"/>
</dbReference>
<proteinExistence type="predicted"/>
<dbReference type="AlphaFoldDB" id="X1HIF7"/>
<feature type="transmembrane region" description="Helical" evidence="6">
    <location>
        <begin position="199"/>
        <end position="224"/>
    </location>
</feature>
<feature type="transmembrane region" description="Helical" evidence="6">
    <location>
        <begin position="108"/>
        <end position="132"/>
    </location>
</feature>
<comment type="caution">
    <text evidence="8">The sequence shown here is derived from an EMBL/GenBank/DDBJ whole genome shotgun (WGS) entry which is preliminary data.</text>
</comment>
<organism evidence="8">
    <name type="scientific">marine sediment metagenome</name>
    <dbReference type="NCBI Taxonomy" id="412755"/>
    <lineage>
        <taxon>unclassified sequences</taxon>
        <taxon>metagenomes</taxon>
        <taxon>ecological metagenomes</taxon>
    </lineage>
</organism>
<dbReference type="PANTHER" id="PTHR30294">
    <property type="entry name" value="MEMBRANE COMPONENT OF ABC TRANSPORTER YHHJ-RELATED"/>
    <property type="match status" value="1"/>
</dbReference>
<feature type="transmembrane region" description="Helical" evidence="6">
    <location>
        <begin position="153"/>
        <end position="179"/>
    </location>
</feature>
<evidence type="ECO:0000256" key="6">
    <source>
        <dbReference type="SAM" id="Phobius"/>
    </source>
</evidence>
<evidence type="ECO:0000259" key="7">
    <source>
        <dbReference type="Pfam" id="PF12698"/>
    </source>
</evidence>
<keyword evidence="4 6" id="KW-1133">Transmembrane helix</keyword>
<accession>X1HIF7</accession>
<sequence length="258" mass="28869">QVIPEDVVDKIALINNETSAREMISSGEISSFFIIHADYLQSGDIDFVQKEYNFLISQSETENLRNVIVFNLMLDPSKAVRYLEPMNTNLVYLTEQKESDFDRSENFWLPYTVMMLFYMLIIGSSSMMLNSITNEKKNRTMEILLTSVAPRDLLIGKTIALGIAGVIQSSVWLSSSFFLLTMAGQRFALPEGFQLEASFLVWGIIFFILGYALYSNLMAGLGALVPNPKEGSQATLVIIFPLIIPLFFSNLVATAPNA</sequence>
<dbReference type="PANTHER" id="PTHR30294:SF29">
    <property type="entry name" value="MULTIDRUG ABC TRANSPORTER PERMEASE YBHS-RELATED"/>
    <property type="match status" value="1"/>
</dbReference>
<evidence type="ECO:0000256" key="5">
    <source>
        <dbReference type="ARBA" id="ARBA00023136"/>
    </source>
</evidence>
<dbReference type="EMBL" id="BARU01033600">
    <property type="protein sequence ID" value="GAH69267.1"/>
    <property type="molecule type" value="Genomic_DNA"/>
</dbReference>
<comment type="subcellular location">
    <subcellularLocation>
        <location evidence="1">Cell membrane</location>
        <topology evidence="1">Multi-pass membrane protein</topology>
    </subcellularLocation>
</comment>
<evidence type="ECO:0000256" key="1">
    <source>
        <dbReference type="ARBA" id="ARBA00004651"/>
    </source>
</evidence>
<name>X1HIF7_9ZZZZ</name>
<protein>
    <recommendedName>
        <fullName evidence="7">ABC-2 type transporter transmembrane domain-containing protein</fullName>
    </recommendedName>
</protein>
<dbReference type="InterPro" id="IPR051449">
    <property type="entry name" value="ABC-2_transporter_component"/>
</dbReference>
<evidence type="ECO:0000256" key="2">
    <source>
        <dbReference type="ARBA" id="ARBA00022475"/>
    </source>
</evidence>
<feature type="non-terminal residue" evidence="8">
    <location>
        <position position="1"/>
    </location>
</feature>
<dbReference type="GO" id="GO:0005886">
    <property type="term" value="C:plasma membrane"/>
    <property type="evidence" value="ECO:0007669"/>
    <property type="project" value="UniProtKB-SubCell"/>
</dbReference>
<keyword evidence="2" id="KW-1003">Cell membrane</keyword>
<dbReference type="InterPro" id="IPR013525">
    <property type="entry name" value="ABC2_TM"/>
</dbReference>